<dbReference type="Gene3D" id="3.10.350.10">
    <property type="entry name" value="LysM domain"/>
    <property type="match status" value="2"/>
</dbReference>
<keyword evidence="2" id="KW-1133">Transmembrane helix</keyword>
<dbReference type="PROSITE" id="PS51782">
    <property type="entry name" value="LYSM"/>
    <property type="match status" value="1"/>
</dbReference>
<feature type="region of interest" description="Disordered" evidence="1">
    <location>
        <begin position="669"/>
        <end position="754"/>
    </location>
</feature>
<protein>
    <recommendedName>
        <fullName evidence="3">LysM domain-containing protein</fullName>
    </recommendedName>
</protein>
<keyword evidence="2" id="KW-0472">Membrane</keyword>
<feature type="compositionally biased region" description="Acidic residues" evidence="1">
    <location>
        <begin position="290"/>
        <end position="299"/>
    </location>
</feature>
<sequence>MRRVLSSVTSLLVLLALVPGGAIALVHWGRGDLLFSIEWSGILSRPDDGSLVLLALTVLGWVAWAMLTGSVVAEALSAVSHGRISVRLPGSRLFGPAAAVLVASIAGLIGVQSAATNSAPCASVSSTSAAVSAESVAGEGPAAATPLAAADAQEAPSRDSRTDSAATSPRADSQWHQIVSGDDLWTLAEHYYGAGEQWRDIVGANATLGLSAVDALPVGVMIEIPGATVPDALQDTAVPEGSHASEGAVANSTVQLLNEEFGAHAPSDEDDPDGVAVLSDGGPDGSAIVTDDDGVDESAEPSLDAGSPDDPGSPEGAGFSDDAGLSDDAGPATGTGQADEAGQPDAGGNGEAAVPAEPPASPDPSGAGHGGGDVVVAPGDTLWQLAETHLGGGAQWPLLAAANAGEVPQPDLIHPGQRLVLPAVAPGQGPATTAGSQPAGPQRADLQLVDGTGTGARAVVPGNAGGDAHAAAPDEVARAGGVGADADPAAGEQESRDHAVADASSGTARAHGPASESAGEGHDAASQGSSGEETSAREASSDEAGASDIARWTGVAESATGEEPAQQAARDGAVLSSQRDVRNQVLSLVGPIGAASAAAVLGVLGLRRRWQLNARPLGRRRHAVGADSARAGAALAAVSASPGSVRGMHGAPGAPGADDVADVLEISRPGARSSSLDRSWPDEPVGRLSTGDRGDPSVIDPATGGLDGVPHRGDIEAGGPGPDDMGPEDMDPDDPAPDDLGPGGLIPQDAGGGAVQLGVAGDDPVRLDLASLGVLAVSSPDTELVTGLFAAMAVQLSANQAVAEVHVPPDCGWLERLEAPNLLVAASEDDLAARLAALVAHRSGNLPPDRDADVLRLDPELRDAWLPAVFFLHDPCTESPEALRRLGIAVVCHDDAHECPLVLGEDRARWRGTEFTPDLVMPPARRAIVELLDAADDTDYEEAWWWRFDGDGDPHAGPPAGADVPLVALPTVPATSLPEESTVLAPPIDAPFLKILGPVELVNTRGRQPSRAVRQCQEYCAWILHHPGSNAVRMTRDLLIADTTRRSNMSRLRAWLGADEAGEPYLPDAYTGHIALHPGVSSDWEQLQLLISVGVNKAGDEALVAALSMVRGAPLADAAPGEWRWAEELRTDMVCTIRDIGVTLGERGLAAGNVDLARWAAARALSAAPEDEMLLRLRLRSEHLAGNRFEVERLVLHITRHARLLGVDLQDETVELLQEVMEGQARARLA</sequence>
<feature type="region of interest" description="Disordered" evidence="1">
    <location>
        <begin position="424"/>
        <end position="447"/>
    </location>
</feature>
<dbReference type="Pfam" id="PF01476">
    <property type="entry name" value="LysM"/>
    <property type="match status" value="2"/>
</dbReference>
<feature type="transmembrane region" description="Helical" evidence="2">
    <location>
        <begin position="51"/>
        <end position="73"/>
    </location>
</feature>
<feature type="compositionally biased region" description="Polar residues" evidence="1">
    <location>
        <begin position="163"/>
        <end position="174"/>
    </location>
</feature>
<dbReference type="EMBL" id="LT618793">
    <property type="protein sequence ID" value="SCQ74345.1"/>
    <property type="molecule type" value="Genomic_DNA"/>
</dbReference>
<dbReference type="InterPro" id="IPR036779">
    <property type="entry name" value="LysM_dom_sf"/>
</dbReference>
<feature type="transmembrane region" description="Helical" evidence="2">
    <location>
        <begin position="93"/>
        <end position="115"/>
    </location>
</feature>
<feature type="region of interest" description="Disordered" evidence="1">
    <location>
        <begin position="480"/>
        <end position="577"/>
    </location>
</feature>
<dbReference type="SMART" id="SM01043">
    <property type="entry name" value="BTAD"/>
    <property type="match status" value="1"/>
</dbReference>
<name>A0A509MAF0_9ACTN</name>
<evidence type="ECO:0000313" key="5">
    <source>
        <dbReference type="Proteomes" id="UP000250080"/>
    </source>
</evidence>
<dbReference type="InterPro" id="IPR018392">
    <property type="entry name" value="LysM"/>
</dbReference>
<dbReference type="Proteomes" id="UP000250080">
    <property type="component" value="Chromosome I"/>
</dbReference>
<evidence type="ECO:0000259" key="3">
    <source>
        <dbReference type="PROSITE" id="PS51782"/>
    </source>
</evidence>
<dbReference type="RefSeq" id="WP_013162038.1">
    <property type="nucleotide sequence ID" value="NZ_CP018002.1"/>
</dbReference>
<dbReference type="InterPro" id="IPR005158">
    <property type="entry name" value="BTAD"/>
</dbReference>
<evidence type="ECO:0000313" key="4">
    <source>
        <dbReference type="EMBL" id="SCQ74345.1"/>
    </source>
</evidence>
<gene>
    <name evidence="4" type="ORF">PFR_JS23_155</name>
</gene>
<accession>A0A509MAF0</accession>
<proteinExistence type="predicted"/>
<reference evidence="4 5" key="1">
    <citation type="submission" date="2016-09" db="EMBL/GenBank/DDBJ databases">
        <authorList>
            <person name="Laine KS P."/>
        </authorList>
    </citation>
    <scope>NUCLEOTIDE SEQUENCE [LARGE SCALE GENOMIC DNA]</scope>
    <source>
        <strain evidence="4">PFRJS-23</strain>
    </source>
</reference>
<dbReference type="AlphaFoldDB" id="A0A509MAF0"/>
<feature type="compositionally biased region" description="Basic and acidic residues" evidence="1">
    <location>
        <begin position="679"/>
        <end position="695"/>
    </location>
</feature>
<feature type="region of interest" description="Disordered" evidence="1">
    <location>
        <begin position="142"/>
        <end position="174"/>
    </location>
</feature>
<feature type="compositionally biased region" description="Low complexity" evidence="1">
    <location>
        <begin position="142"/>
        <end position="155"/>
    </location>
</feature>
<organism evidence="4 5">
    <name type="scientific">Propionibacterium freudenreichii</name>
    <dbReference type="NCBI Taxonomy" id="1744"/>
    <lineage>
        <taxon>Bacteria</taxon>
        <taxon>Bacillati</taxon>
        <taxon>Actinomycetota</taxon>
        <taxon>Actinomycetes</taxon>
        <taxon>Propionibacteriales</taxon>
        <taxon>Propionibacteriaceae</taxon>
        <taxon>Propionibacterium</taxon>
    </lineage>
</organism>
<dbReference type="OMA" id="RQCLEYC"/>
<dbReference type="PANTHER" id="PTHR34700:SF4">
    <property type="entry name" value="PHAGE-LIKE ELEMENT PBSX PROTEIN XKDP"/>
    <property type="match status" value="1"/>
</dbReference>
<evidence type="ECO:0000256" key="2">
    <source>
        <dbReference type="SAM" id="Phobius"/>
    </source>
</evidence>
<feature type="domain" description="LysM" evidence="3">
    <location>
        <begin position="372"/>
        <end position="421"/>
    </location>
</feature>
<keyword evidence="2" id="KW-0812">Transmembrane</keyword>
<dbReference type="CDD" id="cd00118">
    <property type="entry name" value="LysM"/>
    <property type="match status" value="1"/>
</dbReference>
<evidence type="ECO:0000256" key="1">
    <source>
        <dbReference type="SAM" id="MobiDB-lite"/>
    </source>
</evidence>
<feature type="region of interest" description="Disordered" evidence="1">
    <location>
        <begin position="263"/>
        <end position="375"/>
    </location>
</feature>
<dbReference type="InterPro" id="IPR052196">
    <property type="entry name" value="Bact_Kbp"/>
</dbReference>
<feature type="compositionally biased region" description="Acidic residues" evidence="1">
    <location>
        <begin position="725"/>
        <end position="737"/>
    </location>
</feature>
<dbReference type="PANTHER" id="PTHR34700">
    <property type="entry name" value="POTASSIUM BINDING PROTEIN KBP"/>
    <property type="match status" value="1"/>
</dbReference>
<dbReference type="SMART" id="SM00257">
    <property type="entry name" value="LysM"/>
    <property type="match status" value="2"/>
</dbReference>